<keyword evidence="2" id="KW-1185">Reference proteome</keyword>
<organism evidence="2 3">
    <name type="scientific">Heterorhabditis bacteriophora</name>
    <name type="common">Entomopathogenic nematode worm</name>
    <dbReference type="NCBI Taxonomy" id="37862"/>
    <lineage>
        <taxon>Eukaryota</taxon>
        <taxon>Metazoa</taxon>
        <taxon>Ecdysozoa</taxon>
        <taxon>Nematoda</taxon>
        <taxon>Chromadorea</taxon>
        <taxon>Rhabditida</taxon>
        <taxon>Rhabditina</taxon>
        <taxon>Rhabditomorpha</taxon>
        <taxon>Strongyloidea</taxon>
        <taxon>Heterorhabditidae</taxon>
        <taxon>Heterorhabditis</taxon>
    </lineage>
</organism>
<feature type="signal peptide" evidence="1">
    <location>
        <begin position="1"/>
        <end position="17"/>
    </location>
</feature>
<feature type="chain" id="PRO_5009310485" evidence="1">
    <location>
        <begin position="18"/>
        <end position="55"/>
    </location>
</feature>
<evidence type="ECO:0000313" key="3">
    <source>
        <dbReference type="WBParaSite" id="Hba_00487"/>
    </source>
</evidence>
<proteinExistence type="predicted"/>
<keyword evidence="1" id="KW-0732">Signal</keyword>
<protein>
    <submittedName>
        <fullName evidence="3">Glycosyl hydrolase</fullName>
    </submittedName>
</protein>
<evidence type="ECO:0000256" key="1">
    <source>
        <dbReference type="SAM" id="SignalP"/>
    </source>
</evidence>
<accession>A0A1I7W780</accession>
<evidence type="ECO:0000313" key="2">
    <source>
        <dbReference type="Proteomes" id="UP000095283"/>
    </source>
</evidence>
<name>A0A1I7W780_HETBA</name>
<sequence>MRCLLLGILLFSYKVYGALDTAAVIAIQNELNKHSVELEMLLDVRNGDGLPGLPG</sequence>
<dbReference type="Proteomes" id="UP000095283">
    <property type="component" value="Unplaced"/>
</dbReference>
<dbReference type="WBParaSite" id="Hba_00487">
    <property type="protein sequence ID" value="Hba_00487"/>
    <property type="gene ID" value="Hba_00487"/>
</dbReference>
<dbReference type="AlphaFoldDB" id="A0A1I7W780"/>
<reference evidence="3" key="1">
    <citation type="submission" date="2016-11" db="UniProtKB">
        <authorList>
            <consortium name="WormBaseParasite"/>
        </authorList>
    </citation>
    <scope>IDENTIFICATION</scope>
</reference>